<name>A0A2N5T2V3_9BASI</name>
<feature type="compositionally biased region" description="Basic and acidic residues" evidence="4">
    <location>
        <begin position="228"/>
        <end position="248"/>
    </location>
</feature>
<dbReference type="GO" id="GO:0007129">
    <property type="term" value="P:homologous chromosome pairing at meiosis"/>
    <property type="evidence" value="ECO:0007669"/>
    <property type="project" value="TreeGrafter"/>
</dbReference>
<feature type="compositionally biased region" description="Polar residues" evidence="4">
    <location>
        <begin position="44"/>
        <end position="57"/>
    </location>
</feature>
<feature type="compositionally biased region" description="Polar residues" evidence="4">
    <location>
        <begin position="1"/>
        <end position="14"/>
    </location>
</feature>
<keyword evidence="1" id="KW-0469">Meiosis</keyword>
<proteinExistence type="predicted"/>
<evidence type="ECO:0000313" key="7">
    <source>
        <dbReference type="Proteomes" id="UP000235388"/>
    </source>
</evidence>
<keyword evidence="7" id="KW-1185">Reference proteome</keyword>
<feature type="region of interest" description="Disordered" evidence="4">
    <location>
        <begin position="1"/>
        <end position="60"/>
    </location>
</feature>
<dbReference type="InterPro" id="IPR001841">
    <property type="entry name" value="Znf_RING"/>
</dbReference>
<feature type="compositionally biased region" description="Polar residues" evidence="4">
    <location>
        <begin position="275"/>
        <end position="315"/>
    </location>
</feature>
<reference evidence="6 7" key="1">
    <citation type="submission" date="2017-11" db="EMBL/GenBank/DDBJ databases">
        <title>De novo assembly and phasing of dikaryotic genomes from two isolates of Puccinia coronata f. sp. avenae, the causal agent of oat crown rust.</title>
        <authorList>
            <person name="Miller M.E."/>
            <person name="Zhang Y."/>
            <person name="Omidvar V."/>
            <person name="Sperschneider J."/>
            <person name="Schwessinger B."/>
            <person name="Raley C."/>
            <person name="Palmer J.M."/>
            <person name="Garnica D."/>
            <person name="Upadhyaya N."/>
            <person name="Rathjen J."/>
            <person name="Taylor J.M."/>
            <person name="Park R.F."/>
            <person name="Dodds P.N."/>
            <person name="Hirsch C.D."/>
            <person name="Kianian S.F."/>
            <person name="Figueroa M."/>
        </authorList>
    </citation>
    <scope>NUCLEOTIDE SEQUENCE [LARGE SCALE GENOMIC DNA]</scope>
    <source>
        <strain evidence="6">12NC29</strain>
    </source>
</reference>
<evidence type="ECO:0000313" key="6">
    <source>
        <dbReference type="EMBL" id="PLW19798.1"/>
    </source>
</evidence>
<feature type="compositionally biased region" description="Basic and acidic residues" evidence="4">
    <location>
        <begin position="326"/>
        <end position="339"/>
    </location>
</feature>
<dbReference type="PANTHER" id="PTHR22663:SF17">
    <property type="entry name" value="RING FINGER PROTEIN NARYA-RELATED"/>
    <property type="match status" value="1"/>
</dbReference>
<gene>
    <name evidence="6" type="ORF">PCANC_12626</name>
</gene>
<evidence type="ECO:0000256" key="4">
    <source>
        <dbReference type="SAM" id="MobiDB-lite"/>
    </source>
</evidence>
<keyword evidence="2" id="KW-0479">Metal-binding</keyword>
<dbReference type="STRING" id="200324.A0A2N5T2V3"/>
<evidence type="ECO:0000256" key="3">
    <source>
        <dbReference type="SAM" id="Coils"/>
    </source>
</evidence>
<feature type="compositionally biased region" description="Low complexity" evidence="4">
    <location>
        <begin position="459"/>
        <end position="469"/>
    </location>
</feature>
<dbReference type="AlphaFoldDB" id="A0A2N5T2V3"/>
<keyword evidence="2" id="KW-0863">Zinc-finger</keyword>
<feature type="region of interest" description="Disordered" evidence="4">
    <location>
        <begin position="425"/>
        <end position="503"/>
    </location>
</feature>
<protein>
    <recommendedName>
        <fullName evidence="5">RING-type domain-containing protein</fullName>
    </recommendedName>
</protein>
<organism evidence="6 7">
    <name type="scientific">Puccinia coronata f. sp. avenae</name>
    <dbReference type="NCBI Taxonomy" id="200324"/>
    <lineage>
        <taxon>Eukaryota</taxon>
        <taxon>Fungi</taxon>
        <taxon>Dikarya</taxon>
        <taxon>Basidiomycota</taxon>
        <taxon>Pucciniomycotina</taxon>
        <taxon>Pucciniomycetes</taxon>
        <taxon>Pucciniales</taxon>
        <taxon>Pucciniaceae</taxon>
        <taxon>Puccinia</taxon>
    </lineage>
</organism>
<dbReference type="GO" id="GO:0007131">
    <property type="term" value="P:reciprocal meiotic recombination"/>
    <property type="evidence" value="ECO:0007669"/>
    <property type="project" value="InterPro"/>
</dbReference>
<sequence>MSSSHHQQRTTVSKGHTHYHPQSRPRTAPGSVSTLRPPHERNSRSLMPASTRSLSNTDQEEQDPFEYLGCSNCTDDFSNHPHSFSFWLIECGHLACAPCLGYPDGGVDPTQHYQCPIPSCGGFRSAVYELNPRKRIDGVIREFFESPHSIAERMDSVLSFQNQHMRLRIKNLHNLVHVQRQALRQNQASADQELPILKQQVQNLKRQLRDLNLQFQQLYSRANLPDLDHDHVPVKRRTTLDQDPEPRRAHGITNRGLRTSSLHQAPLLVERNLPQARSTNRPRTAASITSNPTVAVPQISSRRAQPPVASSTLRQRTIEEPQEASRFPREDGPAYDHRLGAIPEDDTPPVHHEPRSRAGAGNERAPAAARPDSHARKPAHHPPSARNPYGGAVRPMPMPTPSRVAPMPTRTGQSVRRHDAYDQAGAAAYPVNVPTPRASRADTTETASKRFVFHPGSDRPNNARPARAPLPFFKSPPLQARERVTPSKRSNPFVNSFAAPPRF</sequence>
<feature type="compositionally biased region" description="Low complexity" evidence="4">
    <location>
        <begin position="357"/>
        <end position="370"/>
    </location>
</feature>
<keyword evidence="2" id="KW-0862">Zinc</keyword>
<evidence type="ECO:0000259" key="5">
    <source>
        <dbReference type="PROSITE" id="PS50089"/>
    </source>
</evidence>
<dbReference type="GO" id="GO:0019789">
    <property type="term" value="F:SUMO transferase activity"/>
    <property type="evidence" value="ECO:0007669"/>
    <property type="project" value="InterPro"/>
</dbReference>
<evidence type="ECO:0000256" key="1">
    <source>
        <dbReference type="ARBA" id="ARBA00023254"/>
    </source>
</evidence>
<comment type="caution">
    <text evidence="6">The sequence shown here is derived from an EMBL/GenBank/DDBJ whole genome shotgun (WGS) entry which is preliminary data.</text>
</comment>
<dbReference type="GO" id="GO:0008270">
    <property type="term" value="F:zinc ion binding"/>
    <property type="evidence" value="ECO:0007669"/>
    <property type="project" value="UniProtKB-KW"/>
</dbReference>
<evidence type="ECO:0000256" key="2">
    <source>
        <dbReference type="PROSITE-ProRule" id="PRU00175"/>
    </source>
</evidence>
<dbReference type="PROSITE" id="PS50089">
    <property type="entry name" value="ZF_RING_2"/>
    <property type="match status" value="1"/>
</dbReference>
<dbReference type="PANTHER" id="PTHR22663">
    <property type="entry name" value="RING FINGER PROTEIN NARYA-RELATED"/>
    <property type="match status" value="1"/>
</dbReference>
<feature type="coiled-coil region" evidence="3">
    <location>
        <begin position="187"/>
        <end position="221"/>
    </location>
</feature>
<feature type="domain" description="RING-type" evidence="5">
    <location>
        <begin position="70"/>
        <end position="117"/>
    </location>
</feature>
<dbReference type="Proteomes" id="UP000235388">
    <property type="component" value="Unassembled WGS sequence"/>
</dbReference>
<dbReference type="GO" id="GO:0000795">
    <property type="term" value="C:synaptonemal complex"/>
    <property type="evidence" value="ECO:0007669"/>
    <property type="project" value="InterPro"/>
</dbReference>
<feature type="region of interest" description="Disordered" evidence="4">
    <location>
        <begin position="228"/>
        <end position="411"/>
    </location>
</feature>
<dbReference type="EMBL" id="PGCJ01000807">
    <property type="protein sequence ID" value="PLW19798.1"/>
    <property type="molecule type" value="Genomic_DNA"/>
</dbReference>
<accession>A0A2N5T2V3</accession>
<dbReference type="GO" id="GO:0016925">
    <property type="term" value="P:protein sumoylation"/>
    <property type="evidence" value="ECO:0007669"/>
    <property type="project" value="TreeGrafter"/>
</dbReference>
<dbReference type="OrthoDB" id="2503547at2759"/>
<dbReference type="InterPro" id="IPR042123">
    <property type="entry name" value="Zip3/RNF212-like"/>
</dbReference>
<keyword evidence="3" id="KW-0175">Coiled coil</keyword>